<sequence>MTLFLAVTSPLLALTSRLKLLK</sequence>
<keyword evidence="1" id="KW-1185">Reference proteome</keyword>
<dbReference type="WBParaSite" id="maker-uti_cns_0000129-snap-gene-3.15-mRNA-1">
    <property type="protein sequence ID" value="maker-uti_cns_0000129-snap-gene-3.15-mRNA-1"/>
    <property type="gene ID" value="maker-uti_cns_0000129-snap-gene-3.15"/>
</dbReference>
<reference evidence="2 3" key="1">
    <citation type="submission" date="2016-11" db="UniProtKB">
        <authorList>
            <consortium name="WormBaseParasite"/>
        </authorList>
    </citation>
    <scope>IDENTIFICATION</scope>
</reference>
<dbReference type="WBParaSite" id="maker-unitig_38815-snap-gene-0.1-mRNA-1">
    <property type="protein sequence ID" value="maker-unitig_38815-snap-gene-0.1-mRNA-1"/>
    <property type="gene ID" value="maker-unitig_38815-snap-gene-0.1"/>
</dbReference>
<protein>
    <submittedName>
        <fullName evidence="2 3">Cytochrome b6/f complex subunit VI</fullName>
    </submittedName>
</protein>
<accession>A0A1I8FVP5</accession>
<name>A0A1I8FVP5_9PLAT</name>
<dbReference type="Proteomes" id="UP000095280">
    <property type="component" value="Unplaced"/>
</dbReference>
<evidence type="ECO:0000313" key="3">
    <source>
        <dbReference type="WBParaSite" id="maker-uti_cns_0000129-snap-gene-3.15-mRNA-1"/>
    </source>
</evidence>
<evidence type="ECO:0000313" key="1">
    <source>
        <dbReference type="Proteomes" id="UP000095280"/>
    </source>
</evidence>
<organism evidence="1 3">
    <name type="scientific">Macrostomum lignano</name>
    <dbReference type="NCBI Taxonomy" id="282301"/>
    <lineage>
        <taxon>Eukaryota</taxon>
        <taxon>Metazoa</taxon>
        <taxon>Spiralia</taxon>
        <taxon>Lophotrochozoa</taxon>
        <taxon>Platyhelminthes</taxon>
        <taxon>Rhabditophora</taxon>
        <taxon>Macrostomorpha</taxon>
        <taxon>Macrostomida</taxon>
        <taxon>Macrostomidae</taxon>
        <taxon>Macrostomum</taxon>
    </lineage>
</organism>
<proteinExistence type="predicted"/>
<evidence type="ECO:0000313" key="2">
    <source>
        <dbReference type="WBParaSite" id="maker-unitig_38815-snap-gene-0.1-mRNA-1"/>
    </source>
</evidence>
<dbReference type="AlphaFoldDB" id="A0A1I8FVP5"/>
<dbReference type="WBParaSite" id="maker-uti_cns_0003925-snap-gene-0.26-mRNA-1">
    <property type="protein sequence ID" value="maker-uti_cns_0003925-snap-gene-0.26-mRNA-1"/>
    <property type="gene ID" value="maker-uti_cns_0003925-snap-gene-0.26"/>
</dbReference>
<dbReference type="WBParaSite" id="maker-uti_cns_0000698-snap-gene-0.8-mRNA-1">
    <property type="protein sequence ID" value="maker-uti_cns_0000698-snap-gene-0.8-mRNA-1"/>
    <property type="gene ID" value="maker-uti_cns_0000698-snap-gene-0.8"/>
</dbReference>